<dbReference type="Gene3D" id="3.40.50.150">
    <property type="entry name" value="Vaccinia Virus protein VP39"/>
    <property type="match status" value="1"/>
</dbReference>
<dbReference type="InterPro" id="IPR011530">
    <property type="entry name" value="rRNA_adenine_dimethylase"/>
</dbReference>
<dbReference type="InterPro" id="IPR020598">
    <property type="entry name" value="rRNA_Ade_methylase_Trfase_N"/>
</dbReference>
<comment type="function">
    <text evidence="1">Specifically dimethylates two adjacent adenosines in the loop of a conserved hairpin near the 3'-end of 18S rRNA in the 40S particle.</text>
</comment>
<evidence type="ECO:0000313" key="13">
    <source>
        <dbReference type="EMBL" id="KAG0145031.1"/>
    </source>
</evidence>
<gene>
    <name evidence="13" type="ORF">CROQUDRAFT_659223</name>
</gene>
<dbReference type="Pfam" id="PF00398">
    <property type="entry name" value="RrnaAD"/>
    <property type="match status" value="1"/>
</dbReference>
<feature type="binding site" evidence="9">
    <location>
        <position position="55"/>
    </location>
    <ligand>
        <name>S-adenosyl-L-methionine</name>
        <dbReference type="ChEBI" id="CHEBI:59789"/>
    </ligand>
</feature>
<proteinExistence type="inferred from homology"/>
<comment type="catalytic activity">
    <reaction evidence="7">
        <text>adenosine(1779)/adenosine(1780) in 18S rRNA + 4 S-adenosyl-L-methionine = N(6)-dimethyladenosine(1779)/N(6)-dimethyladenosine(1780) in 18S rRNA + 4 S-adenosyl-L-homocysteine + 4 H(+)</text>
        <dbReference type="Rhea" id="RHEA:42780"/>
        <dbReference type="Rhea" id="RHEA-COMP:10234"/>
        <dbReference type="Rhea" id="RHEA-COMP:10236"/>
        <dbReference type="ChEBI" id="CHEBI:15378"/>
        <dbReference type="ChEBI" id="CHEBI:57856"/>
        <dbReference type="ChEBI" id="CHEBI:59789"/>
        <dbReference type="ChEBI" id="CHEBI:74411"/>
        <dbReference type="ChEBI" id="CHEBI:74493"/>
        <dbReference type="EC" id="2.1.1.183"/>
    </reaction>
</comment>
<keyword evidence="5 9" id="KW-0949">S-adenosyl-L-methionine</keyword>
<feature type="region of interest" description="Disordered" evidence="11">
    <location>
        <begin position="1"/>
        <end position="43"/>
    </location>
</feature>
<evidence type="ECO:0000256" key="10">
    <source>
        <dbReference type="RuleBase" id="RU362106"/>
    </source>
</evidence>
<dbReference type="PANTHER" id="PTHR11727">
    <property type="entry name" value="DIMETHYLADENOSINE TRANSFERASE"/>
    <property type="match status" value="1"/>
</dbReference>
<evidence type="ECO:0000256" key="8">
    <source>
        <dbReference type="ARBA" id="ARBA00061109"/>
    </source>
</evidence>
<comment type="caution">
    <text evidence="13">The sequence shown here is derived from an EMBL/GenBank/DDBJ whole genome shotgun (WGS) entry which is preliminary data.</text>
</comment>
<dbReference type="GO" id="GO:0003723">
    <property type="term" value="F:RNA binding"/>
    <property type="evidence" value="ECO:0007669"/>
    <property type="project" value="UniProtKB-UniRule"/>
</dbReference>
<dbReference type="InterPro" id="IPR029063">
    <property type="entry name" value="SAM-dependent_MTases_sf"/>
</dbReference>
<dbReference type="Proteomes" id="UP000886653">
    <property type="component" value="Unassembled WGS sequence"/>
</dbReference>
<evidence type="ECO:0000256" key="9">
    <source>
        <dbReference type="PROSITE-ProRule" id="PRU01026"/>
    </source>
</evidence>
<accession>A0A9P6NE05</accession>
<dbReference type="GO" id="GO:0052909">
    <property type="term" value="F:18S rRNA (adenine(1779)-N(6)/adenine(1780)-N(6))-dimethyltransferase activity"/>
    <property type="evidence" value="ECO:0007669"/>
    <property type="project" value="UniProtKB-EC"/>
</dbReference>
<evidence type="ECO:0000256" key="2">
    <source>
        <dbReference type="ARBA" id="ARBA00022552"/>
    </source>
</evidence>
<evidence type="ECO:0000256" key="11">
    <source>
        <dbReference type="SAM" id="MobiDB-lite"/>
    </source>
</evidence>
<feature type="binding site" evidence="9">
    <location>
        <position position="80"/>
    </location>
    <ligand>
        <name>S-adenosyl-L-methionine</name>
        <dbReference type="ChEBI" id="CHEBI:59789"/>
    </ligand>
</feature>
<dbReference type="SMART" id="SM00650">
    <property type="entry name" value="rADc"/>
    <property type="match status" value="1"/>
</dbReference>
<keyword evidence="3 9" id="KW-0489">Methyltransferase</keyword>
<dbReference type="NCBIfam" id="TIGR00755">
    <property type="entry name" value="ksgA"/>
    <property type="match status" value="1"/>
</dbReference>
<dbReference type="Gene3D" id="1.10.8.480">
    <property type="match status" value="1"/>
</dbReference>
<feature type="binding site" evidence="9">
    <location>
        <position position="145"/>
    </location>
    <ligand>
        <name>S-adenosyl-L-methionine</name>
        <dbReference type="ChEBI" id="CHEBI:59789"/>
    </ligand>
</feature>
<feature type="domain" description="Ribosomal RNA adenine methylase transferase N-terminal" evidence="12">
    <location>
        <begin position="60"/>
        <end position="230"/>
    </location>
</feature>
<dbReference type="InterPro" id="IPR020596">
    <property type="entry name" value="rRNA_Ade_Mease_Trfase_CS"/>
</dbReference>
<dbReference type="AlphaFoldDB" id="A0A9P6NE05"/>
<keyword evidence="2 10" id="KW-0698">rRNA processing</keyword>
<reference evidence="13" key="1">
    <citation type="submission" date="2013-11" db="EMBL/GenBank/DDBJ databases">
        <title>Genome sequence of the fusiform rust pathogen reveals effectors for host alternation and coevolution with pine.</title>
        <authorList>
            <consortium name="DOE Joint Genome Institute"/>
            <person name="Smith K."/>
            <person name="Pendleton A."/>
            <person name="Kubisiak T."/>
            <person name="Anderson C."/>
            <person name="Salamov A."/>
            <person name="Aerts A."/>
            <person name="Riley R."/>
            <person name="Clum A."/>
            <person name="Lindquist E."/>
            <person name="Ence D."/>
            <person name="Campbell M."/>
            <person name="Kronenberg Z."/>
            <person name="Feau N."/>
            <person name="Dhillon B."/>
            <person name="Hamelin R."/>
            <person name="Burleigh J."/>
            <person name="Smith J."/>
            <person name="Yandell M."/>
            <person name="Nelson C."/>
            <person name="Grigoriev I."/>
            <person name="Davis J."/>
        </authorList>
    </citation>
    <scope>NUCLEOTIDE SEQUENCE</scope>
    <source>
        <strain evidence="13">G11</strain>
    </source>
</reference>
<dbReference type="OrthoDB" id="74991at2759"/>
<organism evidence="13 14">
    <name type="scientific">Cronartium quercuum f. sp. fusiforme G11</name>
    <dbReference type="NCBI Taxonomy" id="708437"/>
    <lineage>
        <taxon>Eukaryota</taxon>
        <taxon>Fungi</taxon>
        <taxon>Dikarya</taxon>
        <taxon>Basidiomycota</taxon>
        <taxon>Pucciniomycotina</taxon>
        <taxon>Pucciniomycetes</taxon>
        <taxon>Pucciniales</taxon>
        <taxon>Coleosporiaceae</taxon>
        <taxon>Cronartium</taxon>
    </lineage>
</organism>
<dbReference type="EC" id="2.1.1.-" evidence="10"/>
<feature type="binding site" evidence="9">
    <location>
        <position position="130"/>
    </location>
    <ligand>
        <name>S-adenosyl-L-methionine</name>
        <dbReference type="ChEBI" id="CHEBI:59789"/>
    </ligand>
</feature>
<evidence type="ECO:0000256" key="5">
    <source>
        <dbReference type="ARBA" id="ARBA00022691"/>
    </source>
</evidence>
<evidence type="ECO:0000313" key="14">
    <source>
        <dbReference type="Proteomes" id="UP000886653"/>
    </source>
</evidence>
<dbReference type="InterPro" id="IPR001737">
    <property type="entry name" value="KsgA/Erm"/>
</dbReference>
<dbReference type="CDD" id="cd02440">
    <property type="entry name" value="AdoMet_MTases"/>
    <property type="match status" value="1"/>
</dbReference>
<keyword evidence="4 9" id="KW-0808">Transferase</keyword>
<sequence length="332" mass="37572">MPRAIGTRFTKTHEPAPYSSASRPKQSQSTHSQNVQPTGASNPIFDTDKLGQHILKNPLVAQSIVDKASLKTTDQVLEVGPGTGNLTVKILEKCKKVLVVEMDPRMASELSKRFQSKPQELKKLDILVGDFLKTELPYFDVCISNTPYQISSPLVFKLLAHRPIFRVAVLMFQREFALRLCARPGTSLWCRLSVNVQLYSRVSHLMKVGKANFRPPPLVESSVIKLEPINPPPNIKFEEFDGLTRICFSRRNKTIRASFFASKAIKDMLYSNWKTWCSQQNSMVTDDEENFSSRLEKILTDSGYSDKRAAKMDVDDFLSLLSCFHKQGIHFA</sequence>
<keyword evidence="6 9" id="KW-0694">RNA-binding</keyword>
<evidence type="ECO:0000256" key="7">
    <source>
        <dbReference type="ARBA" id="ARBA00049478"/>
    </source>
</evidence>
<evidence type="ECO:0000256" key="1">
    <source>
        <dbReference type="ARBA" id="ARBA00002977"/>
    </source>
</evidence>
<evidence type="ECO:0000259" key="12">
    <source>
        <dbReference type="SMART" id="SM00650"/>
    </source>
</evidence>
<dbReference type="PROSITE" id="PS01131">
    <property type="entry name" value="RRNA_A_DIMETH"/>
    <property type="match status" value="1"/>
</dbReference>
<comment type="similarity">
    <text evidence="8 9 10">Belongs to the class I-like SAM-binding methyltransferase superfamily. rRNA adenine N(6)-methyltransferase family.</text>
</comment>
<dbReference type="PROSITE" id="PS51689">
    <property type="entry name" value="SAM_RNA_A_N6_MT"/>
    <property type="match status" value="1"/>
</dbReference>
<dbReference type="FunFam" id="3.40.50.150:FF:000007">
    <property type="entry name" value="rRNA adenine N(6)-methyltransferase"/>
    <property type="match status" value="1"/>
</dbReference>
<dbReference type="EMBL" id="MU167284">
    <property type="protein sequence ID" value="KAG0145031.1"/>
    <property type="molecule type" value="Genomic_DNA"/>
</dbReference>
<protein>
    <recommendedName>
        <fullName evidence="10">rRNA adenine N(6)-methyltransferase</fullName>
        <ecNumber evidence="10">2.1.1.-</ecNumber>
    </recommendedName>
</protein>
<feature type="binding site" evidence="9">
    <location>
        <position position="101"/>
    </location>
    <ligand>
        <name>S-adenosyl-L-methionine</name>
        <dbReference type="ChEBI" id="CHEBI:59789"/>
    </ligand>
</feature>
<dbReference type="FunFam" id="1.10.8.480:FF:000002">
    <property type="entry name" value="rRNA adenine N(6)-methyltransferase"/>
    <property type="match status" value="1"/>
</dbReference>
<dbReference type="SUPFAM" id="SSF53335">
    <property type="entry name" value="S-adenosyl-L-methionine-dependent methyltransferases"/>
    <property type="match status" value="1"/>
</dbReference>
<evidence type="ECO:0000256" key="3">
    <source>
        <dbReference type="ARBA" id="ARBA00022603"/>
    </source>
</evidence>
<feature type="compositionally biased region" description="Polar residues" evidence="11">
    <location>
        <begin position="19"/>
        <end position="41"/>
    </location>
</feature>
<evidence type="ECO:0000256" key="6">
    <source>
        <dbReference type="ARBA" id="ARBA00022884"/>
    </source>
</evidence>
<keyword evidence="14" id="KW-1185">Reference proteome</keyword>
<evidence type="ECO:0000256" key="4">
    <source>
        <dbReference type="ARBA" id="ARBA00022679"/>
    </source>
</evidence>
<dbReference type="PANTHER" id="PTHR11727:SF7">
    <property type="entry name" value="DIMETHYLADENOSINE TRANSFERASE-RELATED"/>
    <property type="match status" value="1"/>
</dbReference>
<feature type="binding site" evidence="9">
    <location>
        <position position="53"/>
    </location>
    <ligand>
        <name>S-adenosyl-L-methionine</name>
        <dbReference type="ChEBI" id="CHEBI:59789"/>
    </ligand>
</feature>
<name>A0A9P6NE05_9BASI</name>